<sequence length="164" mass="18944">MRFTRLLKKLDMGKAMMILYCQLVLSMMSNSICPNLSIFLIYKSVHLFFDCLRLQLEFSNTEKRCIIKAKQELKYERTSVIYEFAEEEESQNDNKTFVGKVFNKIEEKTGRNRCEAATLLASVITVLLLFSKSAELLCNSICFAYPVVKSLEKFAKLNYSLCAI</sequence>
<dbReference type="Proteomes" id="UP000054653">
    <property type="component" value="Unassembled WGS sequence"/>
</dbReference>
<reference evidence="1 2" key="1">
    <citation type="submission" date="2015-01" db="EMBL/GenBank/DDBJ databases">
        <title>Evolution of Trichinella species and genotypes.</title>
        <authorList>
            <person name="Korhonen P.K."/>
            <person name="Edoardo P."/>
            <person name="Giuseppe L.R."/>
            <person name="Gasser R.B."/>
        </authorList>
    </citation>
    <scope>NUCLEOTIDE SEQUENCE [LARGE SCALE GENOMIC DNA]</scope>
    <source>
        <strain evidence="1">ISS120</strain>
    </source>
</reference>
<dbReference type="EMBL" id="JYDI01000351">
    <property type="protein sequence ID" value="KRY45535.1"/>
    <property type="molecule type" value="Genomic_DNA"/>
</dbReference>
<comment type="caution">
    <text evidence="1">The sequence shown here is derived from an EMBL/GenBank/DDBJ whole genome shotgun (WGS) entry which is preliminary data.</text>
</comment>
<gene>
    <name evidence="1" type="ORF">T03_6983</name>
</gene>
<evidence type="ECO:0000313" key="1">
    <source>
        <dbReference type="EMBL" id="KRY45535.1"/>
    </source>
</evidence>
<accession>A0A0V1C8A9</accession>
<organism evidence="1 2">
    <name type="scientific">Trichinella britovi</name>
    <name type="common">Parasitic roundworm</name>
    <dbReference type="NCBI Taxonomy" id="45882"/>
    <lineage>
        <taxon>Eukaryota</taxon>
        <taxon>Metazoa</taxon>
        <taxon>Ecdysozoa</taxon>
        <taxon>Nematoda</taxon>
        <taxon>Enoplea</taxon>
        <taxon>Dorylaimia</taxon>
        <taxon>Trichinellida</taxon>
        <taxon>Trichinellidae</taxon>
        <taxon>Trichinella</taxon>
    </lineage>
</organism>
<dbReference type="STRING" id="45882.A0A0V1C8A9"/>
<name>A0A0V1C8A9_TRIBR</name>
<keyword evidence="2" id="KW-1185">Reference proteome</keyword>
<dbReference type="AlphaFoldDB" id="A0A0V1C8A9"/>
<proteinExistence type="predicted"/>
<protein>
    <submittedName>
        <fullName evidence="1">Uncharacterized protein</fullName>
    </submittedName>
</protein>
<dbReference type="OrthoDB" id="10499372at2759"/>
<evidence type="ECO:0000313" key="2">
    <source>
        <dbReference type="Proteomes" id="UP000054653"/>
    </source>
</evidence>